<feature type="transmembrane region" description="Helical" evidence="6">
    <location>
        <begin position="68"/>
        <end position="86"/>
    </location>
</feature>
<feature type="transmembrane region" description="Helical" evidence="6">
    <location>
        <begin position="6"/>
        <end position="27"/>
    </location>
</feature>
<dbReference type="PANTHER" id="PTHR30086">
    <property type="entry name" value="ARGININE EXPORTER PROTEIN ARGO"/>
    <property type="match status" value="1"/>
</dbReference>
<protein>
    <submittedName>
        <fullName evidence="7">LysE/ArgO family amino acid transporter</fullName>
    </submittedName>
</protein>
<feature type="transmembrane region" description="Helical" evidence="6">
    <location>
        <begin position="179"/>
        <end position="199"/>
    </location>
</feature>
<keyword evidence="5 6" id="KW-0472">Membrane</keyword>
<feature type="transmembrane region" description="Helical" evidence="6">
    <location>
        <begin position="146"/>
        <end position="167"/>
    </location>
</feature>
<dbReference type="PANTHER" id="PTHR30086:SF20">
    <property type="entry name" value="ARGININE EXPORTER PROTEIN ARGO-RELATED"/>
    <property type="match status" value="1"/>
</dbReference>
<dbReference type="Proteomes" id="UP001451782">
    <property type="component" value="Chromosome"/>
</dbReference>
<dbReference type="Pfam" id="PF01810">
    <property type="entry name" value="LysE"/>
    <property type="match status" value="1"/>
</dbReference>
<evidence type="ECO:0000256" key="2">
    <source>
        <dbReference type="ARBA" id="ARBA00022475"/>
    </source>
</evidence>
<keyword evidence="8" id="KW-1185">Reference proteome</keyword>
<name>A0AAN0NI50_9RHOB</name>
<organism evidence="7 8">
    <name type="scientific">Yoonia algicola</name>
    <dbReference type="NCBI Taxonomy" id="3137368"/>
    <lineage>
        <taxon>Bacteria</taxon>
        <taxon>Pseudomonadati</taxon>
        <taxon>Pseudomonadota</taxon>
        <taxon>Alphaproteobacteria</taxon>
        <taxon>Rhodobacterales</taxon>
        <taxon>Paracoccaceae</taxon>
        <taxon>Yoonia</taxon>
    </lineage>
</organism>
<comment type="subcellular location">
    <subcellularLocation>
        <location evidence="1">Cell membrane</location>
        <topology evidence="1">Multi-pass membrane protein</topology>
    </subcellularLocation>
</comment>
<evidence type="ECO:0000256" key="5">
    <source>
        <dbReference type="ARBA" id="ARBA00023136"/>
    </source>
</evidence>
<dbReference type="KEGG" id="yag:AABB28_05135"/>
<dbReference type="GO" id="GO:0015171">
    <property type="term" value="F:amino acid transmembrane transporter activity"/>
    <property type="evidence" value="ECO:0007669"/>
    <property type="project" value="TreeGrafter"/>
</dbReference>
<evidence type="ECO:0000313" key="8">
    <source>
        <dbReference type="Proteomes" id="UP001451782"/>
    </source>
</evidence>
<evidence type="ECO:0000256" key="6">
    <source>
        <dbReference type="SAM" id="Phobius"/>
    </source>
</evidence>
<dbReference type="GO" id="GO:0005886">
    <property type="term" value="C:plasma membrane"/>
    <property type="evidence" value="ECO:0007669"/>
    <property type="project" value="UniProtKB-SubCell"/>
</dbReference>
<keyword evidence="4 6" id="KW-1133">Transmembrane helix</keyword>
<accession>A0AAN0NI50</accession>
<evidence type="ECO:0000256" key="3">
    <source>
        <dbReference type="ARBA" id="ARBA00022692"/>
    </source>
</evidence>
<evidence type="ECO:0000313" key="7">
    <source>
        <dbReference type="EMBL" id="WZU64662.1"/>
    </source>
</evidence>
<dbReference type="AlphaFoldDB" id="A0AAN0NI50"/>
<dbReference type="InterPro" id="IPR001123">
    <property type="entry name" value="LeuE-type"/>
</dbReference>
<evidence type="ECO:0000256" key="1">
    <source>
        <dbReference type="ARBA" id="ARBA00004651"/>
    </source>
</evidence>
<proteinExistence type="predicted"/>
<evidence type="ECO:0000256" key="4">
    <source>
        <dbReference type="ARBA" id="ARBA00022989"/>
    </source>
</evidence>
<keyword evidence="2" id="KW-1003">Cell membrane</keyword>
<dbReference type="EMBL" id="CP151762">
    <property type="protein sequence ID" value="WZU64662.1"/>
    <property type="molecule type" value="Genomic_DNA"/>
</dbReference>
<keyword evidence="3 6" id="KW-0812">Transmembrane</keyword>
<feature type="transmembrane region" description="Helical" evidence="6">
    <location>
        <begin position="107"/>
        <end position="126"/>
    </location>
</feature>
<gene>
    <name evidence="7" type="ORF">AABB28_05135</name>
</gene>
<dbReference type="RefSeq" id="WP_342071024.1">
    <property type="nucleotide sequence ID" value="NZ_CP151762.1"/>
</dbReference>
<feature type="transmembrane region" description="Helical" evidence="6">
    <location>
        <begin position="39"/>
        <end position="62"/>
    </location>
</feature>
<reference evidence="7 8" key="1">
    <citation type="submission" date="2024-04" db="EMBL/GenBank/DDBJ databases">
        <title>Phylogenomic analyses of a clade within the roseobacter group suggest taxonomic reassignments of species of the genera Aestuariivita, Citreicella, Loktanella, Nautella, Pelagibaca, Ruegeria, Thalassobius, Thiobacimonas and Tropicibacter, and the proposal o.</title>
        <authorList>
            <person name="Jeon C.O."/>
        </authorList>
    </citation>
    <scope>NUCLEOTIDE SEQUENCE [LARGE SCALE GENOMIC DNA]</scope>
    <source>
        <strain evidence="7 8">G8-12</strain>
    </source>
</reference>
<sequence>MIVPALTGFSASAAFILAIGPQNTFILRQGLARSHVFPLALFCALSDAILITAGVAGFGVIVEMFPSLPTIMTWGGAAFLFAYGALRFRAVWINQYAIEIAGKPVGLWAALATCAAFTWLNPHVYLDTIVLLGAISTEFTMVSQKVAFALGAMLPSFLFFFGLGYGARLLAPVMQSARAWRVLDVLIGLLMWALAIKLLS</sequence>